<dbReference type="Pfam" id="PF02089">
    <property type="entry name" value="Palm_thioest"/>
    <property type="match status" value="1"/>
</dbReference>
<reference evidence="6" key="1">
    <citation type="submission" date="2022-10" db="EMBL/GenBank/DDBJ databases">
        <title>Novel sulphate-reducing endosymbionts in the free-living metamonad Anaeramoeba.</title>
        <authorList>
            <person name="Jerlstrom-Hultqvist J."/>
            <person name="Cepicka I."/>
            <person name="Gallot-Lavallee L."/>
            <person name="Salas-Leiva D."/>
            <person name="Curtis B.A."/>
            <person name="Zahonova K."/>
            <person name="Pipaliya S."/>
            <person name="Dacks J."/>
            <person name="Roger A.J."/>
        </authorList>
    </citation>
    <scope>NUCLEOTIDE SEQUENCE</scope>
    <source>
        <strain evidence="6">BMAN</strain>
    </source>
</reference>
<dbReference type="PANTHER" id="PTHR11247:SF67">
    <property type="entry name" value="PALMITOYL-PROTEIN THIOESTERASE 3"/>
    <property type="match status" value="1"/>
</dbReference>
<feature type="signal peptide" evidence="5">
    <location>
        <begin position="1"/>
        <end position="20"/>
    </location>
</feature>
<keyword evidence="7" id="KW-1185">Reference proteome</keyword>
<evidence type="ECO:0000256" key="2">
    <source>
        <dbReference type="ARBA" id="ARBA00022801"/>
    </source>
</evidence>
<dbReference type="SUPFAM" id="SSF53474">
    <property type="entry name" value="alpha/beta-Hydrolases"/>
    <property type="match status" value="1"/>
</dbReference>
<dbReference type="OMA" id="AWHTRRD"/>
<dbReference type="InterPro" id="IPR002472">
    <property type="entry name" value="Palm_thioest"/>
</dbReference>
<keyword evidence="3" id="KW-1015">Disulfide bond</keyword>
<name>A0A9Q0LGS5_ANAIG</name>
<dbReference type="EMBL" id="JAPDFW010000090">
    <property type="protein sequence ID" value="KAJ5071183.1"/>
    <property type="molecule type" value="Genomic_DNA"/>
</dbReference>
<evidence type="ECO:0000256" key="5">
    <source>
        <dbReference type="SAM" id="SignalP"/>
    </source>
</evidence>
<proteinExistence type="predicted"/>
<accession>A0A9Q0LGS5</accession>
<dbReference type="Proteomes" id="UP001149090">
    <property type="component" value="Unassembled WGS sequence"/>
</dbReference>
<dbReference type="Gene3D" id="3.40.50.1820">
    <property type="entry name" value="alpha/beta hydrolase"/>
    <property type="match status" value="1"/>
</dbReference>
<keyword evidence="4" id="KW-0325">Glycoprotein</keyword>
<gene>
    <name evidence="6" type="ORF">M0811_10455</name>
</gene>
<evidence type="ECO:0000313" key="6">
    <source>
        <dbReference type="EMBL" id="KAJ5071183.1"/>
    </source>
</evidence>
<dbReference type="AlphaFoldDB" id="A0A9Q0LGS5"/>
<dbReference type="GO" id="GO:0005764">
    <property type="term" value="C:lysosome"/>
    <property type="evidence" value="ECO:0007669"/>
    <property type="project" value="TreeGrafter"/>
</dbReference>
<protein>
    <submittedName>
        <fullName evidence="6">Palmitoyl-protein thioesterase 1</fullName>
    </submittedName>
</protein>
<dbReference type="GO" id="GO:0016790">
    <property type="term" value="F:thiolester hydrolase activity"/>
    <property type="evidence" value="ECO:0007669"/>
    <property type="project" value="TreeGrafter"/>
</dbReference>
<evidence type="ECO:0000256" key="4">
    <source>
        <dbReference type="ARBA" id="ARBA00023180"/>
    </source>
</evidence>
<comment type="caution">
    <text evidence="6">The sequence shown here is derived from an EMBL/GenBank/DDBJ whole genome shotgun (WGS) entry which is preliminary data.</text>
</comment>
<evidence type="ECO:0000313" key="7">
    <source>
        <dbReference type="Proteomes" id="UP001149090"/>
    </source>
</evidence>
<evidence type="ECO:0000256" key="1">
    <source>
        <dbReference type="ARBA" id="ARBA00022729"/>
    </source>
</evidence>
<sequence length="291" mass="34465">MKNIEFFLIILTTLIIFSQEQPYPVVLMHGIGANASTMNKVVEWIHELVGPDVYVKNVEIGNGYWDSMFNKMFDMVTDFCNQLKEDQELSKYPKINLIGYSQGSLITRGYVEYCNDPPVHNFITWSGPHEGVFGIPYVDWNWLDKLLREDCYIEEVQNSITFAQYWKDTLNYDVYLNKSIFLPYLNNEEKTKDPKIKQKIQSLNSFTLLMSTVDEVVNPKESAWFAFYDDKRENIIPYNQTLAYKEDWLGLRYLDENNRLNFYKTDCRHQDYPTDKCKDVFIEYTLPRLLN</sequence>
<keyword evidence="1 5" id="KW-0732">Signal</keyword>
<dbReference type="GO" id="GO:0098599">
    <property type="term" value="F:palmitoyl hydrolase activity"/>
    <property type="evidence" value="ECO:0007669"/>
    <property type="project" value="InterPro"/>
</dbReference>
<dbReference type="OrthoDB" id="10263094at2759"/>
<evidence type="ECO:0000256" key="3">
    <source>
        <dbReference type="ARBA" id="ARBA00023157"/>
    </source>
</evidence>
<dbReference type="InterPro" id="IPR029058">
    <property type="entry name" value="AB_hydrolase_fold"/>
</dbReference>
<dbReference type="PANTHER" id="PTHR11247">
    <property type="entry name" value="PALMITOYL-PROTEIN THIOESTERASE/DOLICHYLDIPHOSPHATASE 1"/>
    <property type="match status" value="1"/>
</dbReference>
<feature type="chain" id="PRO_5040185399" evidence="5">
    <location>
        <begin position="21"/>
        <end position="291"/>
    </location>
</feature>
<dbReference type="PRINTS" id="PR00414">
    <property type="entry name" value="PPTHIESTRASE"/>
</dbReference>
<organism evidence="6 7">
    <name type="scientific">Anaeramoeba ignava</name>
    <name type="common">Anaerobic marine amoeba</name>
    <dbReference type="NCBI Taxonomy" id="1746090"/>
    <lineage>
        <taxon>Eukaryota</taxon>
        <taxon>Metamonada</taxon>
        <taxon>Anaeramoebidae</taxon>
        <taxon>Anaeramoeba</taxon>
    </lineage>
</organism>
<keyword evidence="2" id="KW-0378">Hydrolase</keyword>